<keyword evidence="5 8" id="KW-1015">Disulfide bond</keyword>
<evidence type="ECO:0000256" key="5">
    <source>
        <dbReference type="ARBA" id="ARBA00023157"/>
    </source>
</evidence>
<keyword evidence="10" id="KW-0732">Signal</keyword>
<dbReference type="PROSITE" id="PS00141">
    <property type="entry name" value="ASP_PROTEASE"/>
    <property type="match status" value="2"/>
</dbReference>
<dbReference type="PANTHER" id="PTHR47966:SF51">
    <property type="entry name" value="BETA-SITE APP-CLEAVING ENZYME, ISOFORM A-RELATED"/>
    <property type="match status" value="1"/>
</dbReference>
<dbReference type="FunFam" id="2.40.70.10:FF:000002">
    <property type="entry name" value="Vacuolar aspartic proteinase"/>
    <property type="match status" value="1"/>
</dbReference>
<dbReference type="SUPFAM" id="SSF50630">
    <property type="entry name" value="Acid proteases"/>
    <property type="match status" value="1"/>
</dbReference>
<keyword evidence="4 9" id="KW-0378">Hydrolase</keyword>
<dbReference type="OrthoDB" id="771136at2759"/>
<feature type="domain" description="Peptidase A1" evidence="11">
    <location>
        <begin position="54"/>
        <end position="367"/>
    </location>
</feature>
<dbReference type="Gene3D" id="2.40.70.10">
    <property type="entry name" value="Acid Proteases"/>
    <property type="match status" value="2"/>
</dbReference>
<dbReference type="PROSITE" id="PS51767">
    <property type="entry name" value="PEPTIDASE_A1"/>
    <property type="match status" value="1"/>
</dbReference>
<evidence type="ECO:0000256" key="4">
    <source>
        <dbReference type="ARBA" id="ARBA00022801"/>
    </source>
</evidence>
<evidence type="ECO:0000259" key="11">
    <source>
        <dbReference type="PROSITE" id="PS51767"/>
    </source>
</evidence>
<dbReference type="InterPro" id="IPR001969">
    <property type="entry name" value="Aspartic_peptidase_AS"/>
</dbReference>
<dbReference type="Proteomes" id="UP000594454">
    <property type="component" value="Chromosome 6"/>
</dbReference>
<dbReference type="InterPro" id="IPR021109">
    <property type="entry name" value="Peptidase_aspartic_dom_sf"/>
</dbReference>
<evidence type="ECO:0000313" key="12">
    <source>
        <dbReference type="EMBL" id="CAD7092995.1"/>
    </source>
</evidence>
<keyword evidence="6" id="KW-0325">Glycoprotein</keyword>
<feature type="active site" evidence="7">
    <location>
        <position position="72"/>
    </location>
</feature>
<name>A0A7R8V7L3_HERIL</name>
<proteinExistence type="inferred from homology"/>
<evidence type="ECO:0000256" key="9">
    <source>
        <dbReference type="RuleBase" id="RU000454"/>
    </source>
</evidence>
<evidence type="ECO:0000256" key="7">
    <source>
        <dbReference type="PIRSR" id="PIRSR601461-1"/>
    </source>
</evidence>
<feature type="chain" id="PRO_5031310859" description="Peptidase A1 domain-containing protein" evidence="10">
    <location>
        <begin position="21"/>
        <end position="370"/>
    </location>
</feature>
<dbReference type="OMA" id="IPYGRGH"/>
<sequence length="370" mass="40142">MTVKWLNLVLILLLITAVSANLLRVKLQKTRSKAVASIANGGKLFLRNTYDDQYYGHMTIGTPPQNFTVLFDTGSSNLWVPSVCCRSKGCLNHNTYNSAASYTYSANGQPIYLQYGTGSFSGYLSTDTITVAGLTIVDQTFAEAMVEPGDFYTYMEFDGIFGLGYASISEDGVVPPFYNMVNQGLVSSPVFSFYLNRNANDAIGGELVFGGSDPNYYQGNFTYIPVDSQGYWQFRMDYGLVMGNKFCANGCEAIADTGTSLIVGPQESIDIIHRAMNASGDGGNYNVPCDIIPTLPTVTFYLGGVAFPLEGKDYVMQITTYGAQSCYSGFSSSGSNQNGGPSWILGDVFLGKYYSEYDLGNNRVGFAIAV</sequence>
<evidence type="ECO:0000256" key="2">
    <source>
        <dbReference type="ARBA" id="ARBA00022670"/>
    </source>
</evidence>
<organism evidence="12 13">
    <name type="scientific">Hermetia illucens</name>
    <name type="common">Black soldier fly</name>
    <dbReference type="NCBI Taxonomy" id="343691"/>
    <lineage>
        <taxon>Eukaryota</taxon>
        <taxon>Metazoa</taxon>
        <taxon>Ecdysozoa</taxon>
        <taxon>Arthropoda</taxon>
        <taxon>Hexapoda</taxon>
        <taxon>Insecta</taxon>
        <taxon>Pterygota</taxon>
        <taxon>Neoptera</taxon>
        <taxon>Endopterygota</taxon>
        <taxon>Diptera</taxon>
        <taxon>Brachycera</taxon>
        <taxon>Stratiomyomorpha</taxon>
        <taxon>Stratiomyidae</taxon>
        <taxon>Hermetiinae</taxon>
        <taxon>Hermetia</taxon>
    </lineage>
</organism>
<keyword evidence="3 9" id="KW-0064">Aspartyl protease</keyword>
<dbReference type="FunFam" id="2.40.70.10:FF:000004">
    <property type="entry name" value="Pepsin A"/>
    <property type="match status" value="1"/>
</dbReference>
<dbReference type="GO" id="GO:0004190">
    <property type="term" value="F:aspartic-type endopeptidase activity"/>
    <property type="evidence" value="ECO:0007669"/>
    <property type="project" value="UniProtKB-KW"/>
</dbReference>
<feature type="disulfide bond" evidence="8">
    <location>
        <begin position="85"/>
        <end position="90"/>
    </location>
</feature>
<reference evidence="12 13" key="1">
    <citation type="submission" date="2020-11" db="EMBL/GenBank/DDBJ databases">
        <authorList>
            <person name="Wallbank WR R."/>
            <person name="Pardo Diaz C."/>
            <person name="Kozak K."/>
            <person name="Martin S."/>
            <person name="Jiggins C."/>
            <person name="Moest M."/>
            <person name="Warren A I."/>
            <person name="Generalovic N T."/>
            <person name="Byers J.R.P. K."/>
            <person name="Montejo-Kovacevich G."/>
            <person name="Yen C E."/>
        </authorList>
    </citation>
    <scope>NUCLEOTIDE SEQUENCE [LARGE SCALE GENOMIC DNA]</scope>
</reference>
<gene>
    <name evidence="12" type="ORF">HERILL_LOCUS15312</name>
</gene>
<dbReference type="PRINTS" id="PR00792">
    <property type="entry name" value="PEPSIN"/>
</dbReference>
<dbReference type="AlphaFoldDB" id="A0A7R8V7L3"/>
<keyword evidence="13" id="KW-1185">Reference proteome</keyword>
<dbReference type="PANTHER" id="PTHR47966">
    <property type="entry name" value="BETA-SITE APP-CLEAVING ENZYME, ISOFORM A-RELATED"/>
    <property type="match status" value="1"/>
</dbReference>
<feature type="signal peptide" evidence="10">
    <location>
        <begin position="1"/>
        <end position="20"/>
    </location>
</feature>
<evidence type="ECO:0000313" key="13">
    <source>
        <dbReference type="Proteomes" id="UP000594454"/>
    </source>
</evidence>
<dbReference type="InterPro" id="IPR033121">
    <property type="entry name" value="PEPTIDASE_A1"/>
</dbReference>
<dbReference type="Pfam" id="PF00026">
    <property type="entry name" value="Asp"/>
    <property type="match status" value="1"/>
</dbReference>
<accession>A0A7R8V7L3</accession>
<evidence type="ECO:0000256" key="8">
    <source>
        <dbReference type="PIRSR" id="PIRSR601461-2"/>
    </source>
</evidence>
<protein>
    <recommendedName>
        <fullName evidence="11">Peptidase A1 domain-containing protein</fullName>
    </recommendedName>
</protein>
<dbReference type="InterPro" id="IPR001461">
    <property type="entry name" value="Aspartic_peptidase_A1"/>
</dbReference>
<evidence type="ECO:0000256" key="1">
    <source>
        <dbReference type="ARBA" id="ARBA00007447"/>
    </source>
</evidence>
<evidence type="ECO:0000256" key="10">
    <source>
        <dbReference type="SAM" id="SignalP"/>
    </source>
</evidence>
<evidence type="ECO:0000256" key="3">
    <source>
        <dbReference type="ARBA" id="ARBA00022750"/>
    </source>
</evidence>
<feature type="active site" evidence="7">
    <location>
        <position position="256"/>
    </location>
</feature>
<keyword evidence="2 9" id="KW-0645">Protease</keyword>
<dbReference type="EMBL" id="LR899014">
    <property type="protein sequence ID" value="CAD7092995.1"/>
    <property type="molecule type" value="Genomic_DNA"/>
</dbReference>
<evidence type="ECO:0000256" key="6">
    <source>
        <dbReference type="ARBA" id="ARBA00023180"/>
    </source>
</evidence>
<dbReference type="GO" id="GO:0006508">
    <property type="term" value="P:proteolysis"/>
    <property type="evidence" value="ECO:0007669"/>
    <property type="project" value="UniProtKB-KW"/>
</dbReference>
<dbReference type="GO" id="GO:0005764">
    <property type="term" value="C:lysosome"/>
    <property type="evidence" value="ECO:0007669"/>
    <property type="project" value="TreeGrafter"/>
</dbReference>
<dbReference type="InParanoid" id="A0A7R8V7L3"/>
<comment type="similarity">
    <text evidence="1 9">Belongs to the peptidase A1 family.</text>
</comment>